<reference evidence="1 2" key="1">
    <citation type="journal article" date="2022" name="bioRxiv">
        <title>The genome of the oomycete Peronosclerospora sorghi, a cosmopolitan pathogen of maize and sorghum, is inflated with dispersed pseudogenes.</title>
        <authorList>
            <person name="Fletcher K."/>
            <person name="Martin F."/>
            <person name="Isakeit T."/>
            <person name="Cavanaugh K."/>
            <person name="Magill C."/>
            <person name="Michelmore R."/>
        </authorList>
    </citation>
    <scope>NUCLEOTIDE SEQUENCE [LARGE SCALE GENOMIC DNA]</scope>
    <source>
        <strain evidence="1">P6</strain>
    </source>
</reference>
<accession>A0ACC0W2Y1</accession>
<gene>
    <name evidence="1" type="ORF">PsorP6_005316</name>
</gene>
<sequence>MPSSSVSSSSSTGALPSPSADAAATAPVSMSSIPMVDSLTPFDQSADVGQEFGHGDPAMFSAQAGGDGDSDTSFWDIIADSHMKLESYGDMPFDQEMTEPVASLLSPCNLLIVGDISFGMLMTSPPLGLGNHASSFGLVPTRILNFTSRQNGTPFRTKS</sequence>
<evidence type="ECO:0000313" key="2">
    <source>
        <dbReference type="Proteomes" id="UP001163321"/>
    </source>
</evidence>
<proteinExistence type="predicted"/>
<keyword evidence="2" id="KW-1185">Reference proteome</keyword>
<dbReference type="Proteomes" id="UP001163321">
    <property type="component" value="Chromosome 4"/>
</dbReference>
<evidence type="ECO:0000313" key="1">
    <source>
        <dbReference type="EMBL" id="KAI9912807.1"/>
    </source>
</evidence>
<organism evidence="1 2">
    <name type="scientific">Peronosclerospora sorghi</name>
    <dbReference type="NCBI Taxonomy" id="230839"/>
    <lineage>
        <taxon>Eukaryota</taxon>
        <taxon>Sar</taxon>
        <taxon>Stramenopiles</taxon>
        <taxon>Oomycota</taxon>
        <taxon>Peronosporomycetes</taxon>
        <taxon>Peronosporales</taxon>
        <taxon>Peronosporaceae</taxon>
        <taxon>Peronosclerospora</taxon>
    </lineage>
</organism>
<comment type="caution">
    <text evidence="1">The sequence shown here is derived from an EMBL/GenBank/DDBJ whole genome shotgun (WGS) entry which is preliminary data.</text>
</comment>
<dbReference type="EMBL" id="CM047583">
    <property type="protein sequence ID" value="KAI9912807.1"/>
    <property type="molecule type" value="Genomic_DNA"/>
</dbReference>
<name>A0ACC0W2Y1_9STRA</name>
<protein>
    <submittedName>
        <fullName evidence="1">Uncharacterized protein</fullName>
    </submittedName>
</protein>